<organism evidence="3 4">
    <name type="scientific">Paspalum notatum var. saurae</name>
    <dbReference type="NCBI Taxonomy" id="547442"/>
    <lineage>
        <taxon>Eukaryota</taxon>
        <taxon>Viridiplantae</taxon>
        <taxon>Streptophyta</taxon>
        <taxon>Embryophyta</taxon>
        <taxon>Tracheophyta</taxon>
        <taxon>Spermatophyta</taxon>
        <taxon>Magnoliopsida</taxon>
        <taxon>Liliopsida</taxon>
        <taxon>Poales</taxon>
        <taxon>Poaceae</taxon>
        <taxon>PACMAD clade</taxon>
        <taxon>Panicoideae</taxon>
        <taxon>Andropogonodae</taxon>
        <taxon>Paspaleae</taxon>
        <taxon>Paspalinae</taxon>
        <taxon>Paspalum</taxon>
    </lineage>
</organism>
<dbReference type="CDD" id="cd01647">
    <property type="entry name" value="RT_LTR"/>
    <property type="match status" value="1"/>
</dbReference>
<feature type="region of interest" description="Disordered" evidence="1">
    <location>
        <begin position="293"/>
        <end position="354"/>
    </location>
</feature>
<feature type="region of interest" description="Disordered" evidence="1">
    <location>
        <begin position="235"/>
        <end position="269"/>
    </location>
</feature>
<feature type="compositionally biased region" description="Basic and acidic residues" evidence="1">
    <location>
        <begin position="302"/>
        <end position="312"/>
    </location>
</feature>
<sequence>MPRVPRELAEHKLKVFPNAKPIKRLRRFTPNKREAIRVELTRLKAAGFIREVLLPEWLANPILLLKKNKVHWRMCVDYTDLNKHCPKKGFPRIDQVIDSTEGCSLLGFLVCYLGYHLIALAEEDQKRMAFITPFGAFCYNTMSFGLKNAGAHTSVTSRRASPSTGQASSTDLGDFAGQVRFHGFWGEAVVTAMHLLNRTPTKSLDGVTPYEAWHERKPTVSCNTLPSWRTRAAPAFSSATWTAPRPSAGAGIGGRTTEERQHTTSASTTSRVISCGCQIQQAIGELQQSNRERDACGMASHHGGDRLSREELDLGAGGASPRTSRHHSELGLQAQARRSWERHQAQGPTGGAWLRPASRRRLRRGVRACRTDGVVWLLLALAAQESWSVHHMDVKSAFLNGDLKEEVYVRQPQGFVVAGKEEHVLRLRKALYELKKALHG</sequence>
<proteinExistence type="predicted"/>
<evidence type="ECO:0000259" key="2">
    <source>
        <dbReference type="Pfam" id="PF07727"/>
    </source>
</evidence>
<dbReference type="InterPro" id="IPR012337">
    <property type="entry name" value="RNaseH-like_sf"/>
</dbReference>
<name>A0AAQ3U768_PASNO</name>
<dbReference type="InterPro" id="IPR036397">
    <property type="entry name" value="RNaseH_sf"/>
</dbReference>
<dbReference type="Proteomes" id="UP001341281">
    <property type="component" value="Chromosome 07"/>
</dbReference>
<accession>A0AAQ3U768</accession>
<dbReference type="AlphaFoldDB" id="A0AAQ3U768"/>
<dbReference type="Pfam" id="PF07727">
    <property type="entry name" value="RVT_2"/>
    <property type="match status" value="1"/>
</dbReference>
<dbReference type="Gene3D" id="3.10.10.10">
    <property type="entry name" value="HIV Type 1 Reverse Transcriptase, subunit A, domain 1"/>
    <property type="match status" value="1"/>
</dbReference>
<dbReference type="InterPro" id="IPR053134">
    <property type="entry name" value="RNA-dir_DNA_polymerase"/>
</dbReference>
<reference evidence="3 4" key="1">
    <citation type="submission" date="2024-02" db="EMBL/GenBank/DDBJ databases">
        <title>High-quality chromosome-scale genome assembly of Pensacola bahiagrass (Paspalum notatum Flugge var. saurae).</title>
        <authorList>
            <person name="Vega J.M."/>
            <person name="Podio M."/>
            <person name="Orjuela J."/>
            <person name="Siena L.A."/>
            <person name="Pessino S.C."/>
            <person name="Combes M.C."/>
            <person name="Mariac C."/>
            <person name="Albertini E."/>
            <person name="Pupilli F."/>
            <person name="Ortiz J.P.A."/>
            <person name="Leblanc O."/>
        </authorList>
    </citation>
    <scope>NUCLEOTIDE SEQUENCE [LARGE SCALE GENOMIC DNA]</scope>
    <source>
        <strain evidence="3">R1</strain>
        <tissue evidence="3">Leaf</tissue>
    </source>
</reference>
<feature type="domain" description="Reverse transcriptase Ty1/copia-type" evidence="2">
    <location>
        <begin position="374"/>
        <end position="437"/>
    </location>
</feature>
<gene>
    <name evidence="3" type="ORF">U9M48_031613</name>
</gene>
<evidence type="ECO:0000256" key="1">
    <source>
        <dbReference type="SAM" id="MobiDB-lite"/>
    </source>
</evidence>
<dbReference type="Gene3D" id="3.30.420.10">
    <property type="entry name" value="Ribonuclease H-like superfamily/Ribonuclease H"/>
    <property type="match status" value="1"/>
</dbReference>
<dbReference type="EMBL" id="CP144751">
    <property type="protein sequence ID" value="WVZ84590.1"/>
    <property type="molecule type" value="Genomic_DNA"/>
</dbReference>
<dbReference type="SUPFAM" id="SSF53098">
    <property type="entry name" value="Ribonuclease H-like"/>
    <property type="match status" value="1"/>
</dbReference>
<keyword evidence="4" id="KW-1185">Reference proteome</keyword>
<dbReference type="InterPro" id="IPR043502">
    <property type="entry name" value="DNA/RNA_pol_sf"/>
</dbReference>
<dbReference type="PANTHER" id="PTHR24559">
    <property type="entry name" value="TRANSPOSON TY3-I GAG-POL POLYPROTEIN"/>
    <property type="match status" value="1"/>
</dbReference>
<dbReference type="SUPFAM" id="SSF56672">
    <property type="entry name" value="DNA/RNA polymerases"/>
    <property type="match status" value="1"/>
</dbReference>
<dbReference type="GO" id="GO:0003676">
    <property type="term" value="F:nucleic acid binding"/>
    <property type="evidence" value="ECO:0007669"/>
    <property type="project" value="InterPro"/>
</dbReference>
<dbReference type="PANTHER" id="PTHR24559:SF444">
    <property type="entry name" value="REVERSE TRANSCRIPTASE DOMAIN-CONTAINING PROTEIN"/>
    <property type="match status" value="1"/>
</dbReference>
<protein>
    <recommendedName>
        <fullName evidence="2">Reverse transcriptase Ty1/copia-type domain-containing protein</fullName>
    </recommendedName>
</protein>
<dbReference type="InterPro" id="IPR013103">
    <property type="entry name" value="RVT_2"/>
</dbReference>
<evidence type="ECO:0000313" key="4">
    <source>
        <dbReference type="Proteomes" id="UP001341281"/>
    </source>
</evidence>
<evidence type="ECO:0000313" key="3">
    <source>
        <dbReference type="EMBL" id="WVZ84590.1"/>
    </source>
</evidence>